<keyword evidence="7" id="KW-0999">Mitochondrion inner membrane</keyword>
<evidence type="ECO:0000256" key="2">
    <source>
        <dbReference type="ARBA" id="ARBA00010904"/>
    </source>
</evidence>
<proteinExistence type="inferred from homology"/>
<dbReference type="Pfam" id="PF09769">
    <property type="entry name" value="ApoO"/>
    <property type="match status" value="1"/>
</dbReference>
<feature type="compositionally biased region" description="Polar residues" evidence="8">
    <location>
        <begin position="255"/>
        <end position="265"/>
    </location>
</feature>
<comment type="caution">
    <text evidence="9">The sequence shown here is derived from an EMBL/GenBank/DDBJ whole genome shotgun (WGS) entry which is preliminary data.</text>
</comment>
<evidence type="ECO:0000256" key="6">
    <source>
        <dbReference type="ARBA" id="ARBA00023136"/>
    </source>
</evidence>
<comment type="similarity">
    <text evidence="2">Belongs to the apolipoprotein O/MICOS complex subunit Mic27 family.</text>
</comment>
<dbReference type="InterPro" id="IPR033182">
    <property type="entry name" value="MIC26/MIC27_animal"/>
</dbReference>
<dbReference type="InterPro" id="IPR019166">
    <property type="entry name" value="MIC26/MIC27"/>
</dbReference>
<name>A0A6L2PAZ5_COPFO</name>
<evidence type="ECO:0000256" key="5">
    <source>
        <dbReference type="ARBA" id="ARBA00023128"/>
    </source>
</evidence>
<evidence type="ECO:0000256" key="1">
    <source>
        <dbReference type="ARBA" id="ARBA00004325"/>
    </source>
</evidence>
<feature type="region of interest" description="Disordered" evidence="8">
    <location>
        <begin position="234"/>
        <end position="265"/>
    </location>
</feature>
<dbReference type="OrthoDB" id="5973346at2759"/>
<keyword evidence="10" id="KW-1185">Reference proteome</keyword>
<dbReference type="AlphaFoldDB" id="A0A6L2PAZ5"/>
<comment type="subunit">
    <text evidence="7">Component of the mitochondrial contact site and cristae organizing system (MICOS) complex.</text>
</comment>
<dbReference type="GO" id="GO:0042407">
    <property type="term" value="P:cristae formation"/>
    <property type="evidence" value="ECO:0007669"/>
    <property type="project" value="InterPro"/>
</dbReference>
<evidence type="ECO:0000313" key="10">
    <source>
        <dbReference type="Proteomes" id="UP000502823"/>
    </source>
</evidence>
<dbReference type="InParanoid" id="A0A6L2PAZ5"/>
<dbReference type="Proteomes" id="UP000502823">
    <property type="component" value="Unassembled WGS sequence"/>
</dbReference>
<evidence type="ECO:0000256" key="8">
    <source>
        <dbReference type="SAM" id="MobiDB-lite"/>
    </source>
</evidence>
<reference evidence="10" key="1">
    <citation type="submission" date="2020-01" db="EMBL/GenBank/DDBJ databases">
        <title>Draft genome sequence of the Termite Coptotermes fromosanus.</title>
        <authorList>
            <person name="Itakura S."/>
            <person name="Yosikawa Y."/>
            <person name="Umezawa K."/>
        </authorList>
    </citation>
    <scope>NUCLEOTIDE SEQUENCE [LARGE SCALE GENOMIC DNA]</scope>
</reference>
<protein>
    <recommendedName>
        <fullName evidence="7">MICOS complex subunit</fullName>
    </recommendedName>
</protein>
<sequence>VLRKFLLPGAVYAAPAHTAAEQKATSDIKKPVEEITKTESCKHCHNTPSKLRPSELPLYGGEQERRGRVEKVVEDPSGLEQMIGALRKEVWVFYDEYKGYQQKVVEFVDTGKAHAESTLGFLREEATSVHRAGAIGLGGLAGLVMGLRSGWFKRTFYATAGAAAMAALCYPREAAEITDETLQISKYYFIIAYNFICGVKPDGFKFLSSSTTVHSNKPSAEGSTAPVPDKIALPVDKEKSPPSVPVPQVEENSKSKQSPSLTVTSEMSSNISTSCSCPDPAIGSDGARYGSNSDELDKLGEMISDVGYWGFRFVNMAPLYG</sequence>
<dbReference type="PANTHER" id="PTHR14564">
    <property type="entry name" value="MICOS COMPLEX SUBUNIT MIC26 / MIC27 FAMILY MEMBER"/>
    <property type="match status" value="1"/>
</dbReference>
<accession>A0A6L2PAZ5</accession>
<gene>
    <name evidence="9" type="ORF">Cfor_09076</name>
</gene>
<evidence type="ECO:0000256" key="4">
    <source>
        <dbReference type="ARBA" id="ARBA00022989"/>
    </source>
</evidence>
<keyword evidence="6" id="KW-0472">Membrane</keyword>
<evidence type="ECO:0000256" key="3">
    <source>
        <dbReference type="ARBA" id="ARBA00022692"/>
    </source>
</evidence>
<keyword evidence="5 7" id="KW-0496">Mitochondrion</keyword>
<feature type="region of interest" description="Disordered" evidence="8">
    <location>
        <begin position="39"/>
        <end position="60"/>
    </location>
</feature>
<comment type="subcellular location">
    <subcellularLocation>
        <location evidence="7">Mitochondrion inner membrane</location>
    </subcellularLocation>
    <subcellularLocation>
        <location evidence="1">Mitochondrion membrane</location>
    </subcellularLocation>
</comment>
<feature type="non-terminal residue" evidence="9">
    <location>
        <position position="1"/>
    </location>
</feature>
<dbReference type="GO" id="GO:0061617">
    <property type="term" value="C:MICOS complex"/>
    <property type="evidence" value="ECO:0007669"/>
    <property type="project" value="UniProtKB-UniRule"/>
</dbReference>
<dbReference type="EMBL" id="BLKM01006607">
    <property type="protein sequence ID" value="GFG28322.1"/>
    <property type="molecule type" value="Genomic_DNA"/>
</dbReference>
<evidence type="ECO:0000313" key="9">
    <source>
        <dbReference type="EMBL" id="GFG28322.1"/>
    </source>
</evidence>
<organism evidence="9 10">
    <name type="scientific">Coptotermes formosanus</name>
    <name type="common">Formosan subterranean termite</name>
    <dbReference type="NCBI Taxonomy" id="36987"/>
    <lineage>
        <taxon>Eukaryota</taxon>
        <taxon>Metazoa</taxon>
        <taxon>Ecdysozoa</taxon>
        <taxon>Arthropoda</taxon>
        <taxon>Hexapoda</taxon>
        <taxon>Insecta</taxon>
        <taxon>Pterygota</taxon>
        <taxon>Neoptera</taxon>
        <taxon>Polyneoptera</taxon>
        <taxon>Dictyoptera</taxon>
        <taxon>Blattodea</taxon>
        <taxon>Blattoidea</taxon>
        <taxon>Termitoidae</taxon>
        <taxon>Rhinotermitidae</taxon>
        <taxon>Coptotermes</taxon>
    </lineage>
</organism>
<comment type="function">
    <text evidence="7">Component of the MICOS complex, a large protein complex of the mitochondrial inner membrane that plays crucial roles in the maintenance of crista junctions, inner membrane architecture, and formation of contact sites to the outer membrane.</text>
</comment>
<evidence type="ECO:0000256" key="7">
    <source>
        <dbReference type="RuleBase" id="RU363021"/>
    </source>
</evidence>
<keyword evidence="4" id="KW-1133">Transmembrane helix</keyword>
<keyword evidence="3" id="KW-0812">Transmembrane</keyword>